<dbReference type="EMBL" id="JBEXZR010000047">
    <property type="protein sequence ID" value="MEU0712036.1"/>
    <property type="molecule type" value="Genomic_DNA"/>
</dbReference>
<dbReference type="Gene3D" id="1.20.1270.360">
    <property type="match status" value="1"/>
</dbReference>
<name>A0ABV2WF91_9ACTN</name>
<comment type="caution">
    <text evidence="1">The sequence shown here is derived from an EMBL/GenBank/DDBJ whole genome shotgun (WGS) entry which is preliminary data.</text>
</comment>
<dbReference type="PANTHER" id="PTHR37310:SF1">
    <property type="entry name" value="CYTOPLASMIC PROTEIN"/>
    <property type="match status" value="1"/>
</dbReference>
<dbReference type="InterPro" id="IPR005560">
    <property type="entry name" value="Csp_YhjQ"/>
</dbReference>
<gene>
    <name evidence="1" type="ORF">ABZ508_32200</name>
</gene>
<dbReference type="Proteomes" id="UP001550378">
    <property type="component" value="Unassembled WGS sequence"/>
</dbReference>
<accession>A0ABV2WF91</accession>
<evidence type="ECO:0000313" key="1">
    <source>
        <dbReference type="EMBL" id="MEU0712036.1"/>
    </source>
</evidence>
<reference evidence="1 2" key="1">
    <citation type="submission" date="2024-06" db="EMBL/GenBank/DDBJ databases">
        <title>The Natural Products Discovery Center: Release of the First 8490 Sequenced Strains for Exploring Actinobacteria Biosynthetic Diversity.</title>
        <authorList>
            <person name="Kalkreuter E."/>
            <person name="Kautsar S.A."/>
            <person name="Yang D."/>
            <person name="Bader C.D."/>
            <person name="Teijaro C.N."/>
            <person name="Fluegel L."/>
            <person name="Davis C.M."/>
            <person name="Simpson J.R."/>
            <person name="Lauterbach L."/>
            <person name="Steele A.D."/>
            <person name="Gui C."/>
            <person name="Meng S."/>
            <person name="Li G."/>
            <person name="Viehrig K."/>
            <person name="Ye F."/>
            <person name="Su P."/>
            <person name="Kiefer A.F."/>
            <person name="Nichols A."/>
            <person name="Cepeda A.J."/>
            <person name="Yan W."/>
            <person name="Fan B."/>
            <person name="Jiang Y."/>
            <person name="Adhikari A."/>
            <person name="Zheng C.-J."/>
            <person name="Schuster L."/>
            <person name="Cowan T.M."/>
            <person name="Smanski M.J."/>
            <person name="Chevrette M.G."/>
            <person name="De Carvalho L.P.S."/>
            <person name="Shen B."/>
        </authorList>
    </citation>
    <scope>NUCLEOTIDE SEQUENCE [LARGE SCALE GENOMIC DNA]</scope>
    <source>
        <strain evidence="1 2">NPDC006337</strain>
    </source>
</reference>
<organism evidence="1 2">
    <name type="scientific">Streptomyces lavendulocolor</name>
    <dbReference type="NCBI Taxonomy" id="67316"/>
    <lineage>
        <taxon>Bacteria</taxon>
        <taxon>Bacillati</taxon>
        <taxon>Actinomycetota</taxon>
        <taxon>Actinomycetes</taxon>
        <taxon>Kitasatosporales</taxon>
        <taxon>Streptomycetaceae</taxon>
        <taxon>Streptomyces</taxon>
    </lineage>
</organism>
<evidence type="ECO:0000313" key="2">
    <source>
        <dbReference type="Proteomes" id="UP001550378"/>
    </source>
</evidence>
<keyword evidence="2" id="KW-1185">Reference proteome</keyword>
<dbReference type="RefSeq" id="WP_359654325.1">
    <property type="nucleotide sequence ID" value="NZ_JBEXZP010000042.1"/>
</dbReference>
<dbReference type="PANTHER" id="PTHR37310">
    <property type="entry name" value="CYTOPLASMIC PROTEIN-RELATED"/>
    <property type="match status" value="1"/>
</dbReference>
<proteinExistence type="predicted"/>
<protein>
    <submittedName>
        <fullName evidence="1">Four-helix bundle copper-binding protein</fullName>
    </submittedName>
</protein>
<dbReference type="CDD" id="cd08026">
    <property type="entry name" value="DUF326"/>
    <property type="match status" value="1"/>
</dbReference>
<dbReference type="InterPro" id="IPR044543">
    <property type="entry name" value="YHJQ-like"/>
</dbReference>
<dbReference type="Pfam" id="PF03860">
    <property type="entry name" value="Csp"/>
    <property type="match status" value="1"/>
</dbReference>
<sequence length="135" mass="14421">MAAVVREMLNTYPADLGDVDREALAKCIEECMACAQSCTACADACLSEDKVGELTKCIRTNWDCADICTTTAAALSRHTGYDANITRAILQACATVCKACGDECAGHSGMEHCQICADRCRRCEQACNELLAKLG</sequence>